<protein>
    <submittedName>
        <fullName evidence="2">Ribbon-helix-helix protein, CopG family</fullName>
    </submittedName>
</protein>
<keyword evidence="3" id="KW-1185">Reference proteome</keyword>
<evidence type="ECO:0000256" key="1">
    <source>
        <dbReference type="SAM" id="MobiDB-lite"/>
    </source>
</evidence>
<sequence length="81" mass="8975">MKTAISIPDATFDRVEKRAAAMHLSRSEFYARAAQRYLEELESSELAQHIDEAVSLAEEDDSNTNAATAGRTRLTEASGDW</sequence>
<reference evidence="2 3" key="1">
    <citation type="submission" date="2020-07" db="EMBL/GenBank/DDBJ databases">
        <title>Genome of Haloechinothrix sp.</title>
        <authorList>
            <person name="Tang S.-K."/>
            <person name="Yang L."/>
            <person name="Zhu W.-Y."/>
        </authorList>
    </citation>
    <scope>NUCLEOTIDE SEQUENCE [LARGE SCALE GENOMIC DNA]</scope>
    <source>
        <strain evidence="2 3">YIM 98757</strain>
    </source>
</reference>
<gene>
    <name evidence="2" type="ORF">H0B56_19160</name>
</gene>
<dbReference type="Gene3D" id="1.10.1220.10">
    <property type="entry name" value="Met repressor-like"/>
    <property type="match status" value="1"/>
</dbReference>
<accession>A0A838AEW6</accession>
<evidence type="ECO:0000313" key="3">
    <source>
        <dbReference type="Proteomes" id="UP000582974"/>
    </source>
</evidence>
<dbReference type="EMBL" id="JACCKD010000008">
    <property type="protein sequence ID" value="MBA0127668.1"/>
    <property type="molecule type" value="Genomic_DNA"/>
</dbReference>
<proteinExistence type="predicted"/>
<name>A0A838AEW6_9PSEU</name>
<dbReference type="AlphaFoldDB" id="A0A838AEW6"/>
<dbReference type="InterPro" id="IPR013321">
    <property type="entry name" value="Arc_rbn_hlx_hlx"/>
</dbReference>
<evidence type="ECO:0000313" key="2">
    <source>
        <dbReference type="EMBL" id="MBA0127668.1"/>
    </source>
</evidence>
<dbReference type="Proteomes" id="UP000582974">
    <property type="component" value="Unassembled WGS sequence"/>
</dbReference>
<feature type="region of interest" description="Disordered" evidence="1">
    <location>
        <begin position="56"/>
        <end position="81"/>
    </location>
</feature>
<organism evidence="2 3">
    <name type="scientific">Haloechinothrix aidingensis</name>
    <dbReference type="NCBI Taxonomy" id="2752311"/>
    <lineage>
        <taxon>Bacteria</taxon>
        <taxon>Bacillati</taxon>
        <taxon>Actinomycetota</taxon>
        <taxon>Actinomycetes</taxon>
        <taxon>Pseudonocardiales</taxon>
        <taxon>Pseudonocardiaceae</taxon>
        <taxon>Haloechinothrix</taxon>
    </lineage>
</organism>
<dbReference type="GO" id="GO:0006355">
    <property type="term" value="P:regulation of DNA-templated transcription"/>
    <property type="evidence" value="ECO:0007669"/>
    <property type="project" value="InterPro"/>
</dbReference>
<comment type="caution">
    <text evidence="2">The sequence shown here is derived from an EMBL/GenBank/DDBJ whole genome shotgun (WGS) entry which is preliminary data.</text>
</comment>
<dbReference type="RefSeq" id="WP_180894497.1">
    <property type="nucleotide sequence ID" value="NZ_JACCKD010000008.1"/>
</dbReference>